<evidence type="ECO:0000313" key="2">
    <source>
        <dbReference type="Proteomes" id="UP000259030"/>
    </source>
</evidence>
<dbReference type="GO" id="GO:0016301">
    <property type="term" value="F:kinase activity"/>
    <property type="evidence" value="ECO:0007669"/>
    <property type="project" value="UniProtKB-KW"/>
</dbReference>
<keyword evidence="1" id="KW-0418">Kinase</keyword>
<dbReference type="InterPro" id="IPR011009">
    <property type="entry name" value="Kinase-like_dom_sf"/>
</dbReference>
<dbReference type="SUPFAM" id="SSF56112">
    <property type="entry name" value="Protein kinase-like (PK-like)"/>
    <property type="match status" value="1"/>
</dbReference>
<dbReference type="InterPro" id="IPR006748">
    <property type="entry name" value="NH2Glyco/OHUrea_AB-resist_kin"/>
</dbReference>
<dbReference type="GO" id="GO:0016773">
    <property type="term" value="F:phosphotransferase activity, alcohol group as acceptor"/>
    <property type="evidence" value="ECO:0007669"/>
    <property type="project" value="InterPro"/>
</dbReference>
<evidence type="ECO:0000313" key="1">
    <source>
        <dbReference type="EMBL" id="ASN80886.1"/>
    </source>
</evidence>
<dbReference type="Pfam" id="PF04655">
    <property type="entry name" value="APH_6_hur"/>
    <property type="match status" value="1"/>
</dbReference>
<keyword evidence="2" id="KW-1185">Reference proteome</keyword>
<dbReference type="AlphaFoldDB" id="A0A221SWA3"/>
<reference evidence="1 2" key="1">
    <citation type="submission" date="2017-05" db="EMBL/GenBank/DDBJ databases">
        <title>The complete genome sequence of Deinococcus ficus isolated from the rhizosphere of the Ficus religiosa L. in Taiwan.</title>
        <authorList>
            <person name="Wu K.-M."/>
            <person name="Liao T.-L."/>
            <person name="Liu Y.-M."/>
            <person name="Young C.-C."/>
            <person name="Tsai S.-F."/>
        </authorList>
    </citation>
    <scope>NUCLEOTIDE SEQUENCE [LARGE SCALE GENOMIC DNA]</scope>
    <source>
        <strain evidence="1 2">CC-FR2-10</strain>
    </source>
</reference>
<dbReference type="Gene3D" id="1.10.510.10">
    <property type="entry name" value="Transferase(Phosphotransferase) domain 1"/>
    <property type="match status" value="1"/>
</dbReference>
<sequence>MTPETAPLPFAEFLTRWGLTPDGPARRTPGSDLLPVRWQGRAAMLKLARTAEEAAGHRLMVWWAGQGAARVYAHDGPALLMERLDREGTLAAQALDGQDSDATRVLCRAAVAVHGAGQGPWPALPDLHRWFRALGEAAGQGAEFAALWAVAQRCLAEQRDVRPLHGDLHHGNALHSAERGWVLIDPKGLIGDPAFEYANLLCNPTLTHALSPGRLEAQLAVIAQESGLNAARLARWAAAYAGLSAAWHLEDGQRHEAALTLRVAHAANLAPGR</sequence>
<organism evidence="1 2">
    <name type="scientific">Deinococcus ficus</name>
    <dbReference type="NCBI Taxonomy" id="317577"/>
    <lineage>
        <taxon>Bacteria</taxon>
        <taxon>Thermotogati</taxon>
        <taxon>Deinococcota</taxon>
        <taxon>Deinococci</taxon>
        <taxon>Deinococcales</taxon>
        <taxon>Deinococcaceae</taxon>
        <taxon>Deinococcus</taxon>
    </lineage>
</organism>
<proteinExistence type="predicted"/>
<keyword evidence="1" id="KW-0808">Transferase</keyword>
<dbReference type="EMBL" id="CP021081">
    <property type="protein sequence ID" value="ASN80886.1"/>
    <property type="molecule type" value="Genomic_DNA"/>
</dbReference>
<dbReference type="Proteomes" id="UP000259030">
    <property type="component" value="Chromosome"/>
</dbReference>
<dbReference type="KEGG" id="dfc:DFI_07640"/>
<name>A0A221SWA3_9DEIO</name>
<dbReference type="STRING" id="317577.GCA_000419625_02390"/>
<accession>A0A221SWA3</accession>
<dbReference type="GO" id="GO:0019748">
    <property type="term" value="P:secondary metabolic process"/>
    <property type="evidence" value="ECO:0007669"/>
    <property type="project" value="InterPro"/>
</dbReference>
<gene>
    <name evidence="1" type="ORF">DFI_07640</name>
</gene>
<protein>
    <submittedName>
        <fullName evidence="1">3'-kinase</fullName>
    </submittedName>
</protein>
<dbReference type="RefSeq" id="WP_027461650.1">
    <property type="nucleotide sequence ID" value="NZ_CP021081.1"/>
</dbReference>